<keyword evidence="1" id="KW-0808">Transferase</keyword>
<dbReference type="PANTHER" id="PTHR24421:SF59">
    <property type="entry name" value="OXYGEN SENSOR HISTIDINE KINASE NREB"/>
    <property type="match status" value="1"/>
</dbReference>
<evidence type="ECO:0000313" key="7">
    <source>
        <dbReference type="Proteomes" id="UP000316798"/>
    </source>
</evidence>
<dbReference type="PROSITE" id="PS50109">
    <property type="entry name" value="HIS_KIN"/>
    <property type="match status" value="1"/>
</dbReference>
<accession>A0A515DA62</accession>
<dbReference type="GO" id="GO:0000155">
    <property type="term" value="F:phosphorelay sensor kinase activity"/>
    <property type="evidence" value="ECO:0007669"/>
    <property type="project" value="InterPro"/>
</dbReference>
<dbReference type="InterPro" id="IPR005467">
    <property type="entry name" value="His_kinase_dom"/>
</dbReference>
<organism evidence="6 7">
    <name type="scientific">Rhodoferax sediminis</name>
    <dbReference type="NCBI Taxonomy" id="2509614"/>
    <lineage>
        <taxon>Bacteria</taxon>
        <taxon>Pseudomonadati</taxon>
        <taxon>Pseudomonadota</taxon>
        <taxon>Betaproteobacteria</taxon>
        <taxon>Burkholderiales</taxon>
        <taxon>Comamonadaceae</taxon>
        <taxon>Rhodoferax</taxon>
    </lineage>
</organism>
<dbReference type="PROSITE" id="PS50112">
    <property type="entry name" value="PAS"/>
    <property type="match status" value="1"/>
</dbReference>
<dbReference type="Gene3D" id="3.30.450.20">
    <property type="entry name" value="PAS domain"/>
    <property type="match status" value="1"/>
</dbReference>
<dbReference type="KEGG" id="rhf:EUB48_08445"/>
<dbReference type="Pfam" id="PF02518">
    <property type="entry name" value="HATPase_c"/>
    <property type="match status" value="1"/>
</dbReference>
<sequence>MLFSPPGPASGAAAPPGSQDGALLASLLDSAMDAIITVDEGQRIIQYNQAAERVFGWPTAQMLGQPLARLMPGRFHAAHGAHVKRFGATGVTSRRMGGSSVVYGLRANGEEFQMDASISQLDTGGGKLFTVILRDVTERVRAQEELSAFAAEANTIREAEKRRIARELHDELAQLLTALKMDAIWVRDSLPEGGQAVAAKLGDMLAMLDTAVAATRRIAADLRPLLLDDLGLIPAVEWLVHNFTQRTGVACALLADEGLELHEPYATAVFRIVQESLANVAKHAQASQVEVQIECTPAAVTMRVADNGRGFSPAAPRKHRSLGLMGLRERAHLLKGSIDVDSQLGKGTRVVVRIPMADAGAAT</sequence>
<dbReference type="Gene3D" id="1.20.5.1930">
    <property type="match status" value="1"/>
</dbReference>
<dbReference type="SUPFAM" id="SSF55874">
    <property type="entry name" value="ATPase domain of HSP90 chaperone/DNA topoisomerase II/histidine kinase"/>
    <property type="match status" value="1"/>
</dbReference>
<dbReference type="SMART" id="SM00387">
    <property type="entry name" value="HATPase_c"/>
    <property type="match status" value="1"/>
</dbReference>
<dbReference type="GO" id="GO:0016020">
    <property type="term" value="C:membrane"/>
    <property type="evidence" value="ECO:0007669"/>
    <property type="project" value="InterPro"/>
</dbReference>
<proteinExistence type="predicted"/>
<dbReference type="InterPro" id="IPR000014">
    <property type="entry name" value="PAS"/>
</dbReference>
<dbReference type="InterPro" id="IPR013656">
    <property type="entry name" value="PAS_4"/>
</dbReference>
<dbReference type="Pfam" id="PF07730">
    <property type="entry name" value="HisKA_3"/>
    <property type="match status" value="1"/>
</dbReference>
<dbReference type="InterPro" id="IPR035965">
    <property type="entry name" value="PAS-like_dom_sf"/>
</dbReference>
<dbReference type="CDD" id="cd00130">
    <property type="entry name" value="PAS"/>
    <property type="match status" value="1"/>
</dbReference>
<dbReference type="AlphaFoldDB" id="A0A515DA62"/>
<dbReference type="Pfam" id="PF08448">
    <property type="entry name" value="PAS_4"/>
    <property type="match status" value="1"/>
</dbReference>
<dbReference type="OrthoDB" id="9782588at2"/>
<dbReference type="Gene3D" id="3.30.565.10">
    <property type="entry name" value="Histidine kinase-like ATPase, C-terminal domain"/>
    <property type="match status" value="1"/>
</dbReference>
<protein>
    <submittedName>
        <fullName evidence="6">PAS domain-containing sensor histidine kinase</fullName>
    </submittedName>
</protein>
<name>A0A515DA62_9BURK</name>
<dbReference type="InterPro" id="IPR036890">
    <property type="entry name" value="HATPase_C_sf"/>
</dbReference>
<dbReference type="PANTHER" id="PTHR24421">
    <property type="entry name" value="NITRATE/NITRITE SENSOR PROTEIN NARX-RELATED"/>
    <property type="match status" value="1"/>
</dbReference>
<feature type="domain" description="Histidine kinase" evidence="4">
    <location>
        <begin position="271"/>
        <end position="358"/>
    </location>
</feature>
<evidence type="ECO:0000259" key="4">
    <source>
        <dbReference type="PROSITE" id="PS50109"/>
    </source>
</evidence>
<dbReference type="SUPFAM" id="SSF55785">
    <property type="entry name" value="PYP-like sensor domain (PAS domain)"/>
    <property type="match status" value="1"/>
</dbReference>
<keyword evidence="3" id="KW-0902">Two-component regulatory system</keyword>
<dbReference type="InterPro" id="IPR003594">
    <property type="entry name" value="HATPase_dom"/>
</dbReference>
<dbReference type="InterPro" id="IPR050482">
    <property type="entry name" value="Sensor_HK_TwoCompSys"/>
</dbReference>
<dbReference type="CDD" id="cd16917">
    <property type="entry name" value="HATPase_UhpB-NarQ-NarX-like"/>
    <property type="match status" value="1"/>
</dbReference>
<dbReference type="SMART" id="SM00091">
    <property type="entry name" value="PAS"/>
    <property type="match status" value="1"/>
</dbReference>
<dbReference type="InterPro" id="IPR011712">
    <property type="entry name" value="Sig_transdc_His_kin_sub3_dim/P"/>
</dbReference>
<evidence type="ECO:0000256" key="2">
    <source>
        <dbReference type="ARBA" id="ARBA00022777"/>
    </source>
</evidence>
<keyword evidence="2 6" id="KW-0418">Kinase</keyword>
<evidence type="ECO:0000313" key="6">
    <source>
        <dbReference type="EMBL" id="QDL37303.1"/>
    </source>
</evidence>
<gene>
    <name evidence="6" type="ORF">EUB48_08445</name>
</gene>
<keyword evidence="7" id="KW-1185">Reference proteome</keyword>
<evidence type="ECO:0000256" key="1">
    <source>
        <dbReference type="ARBA" id="ARBA00022679"/>
    </source>
</evidence>
<evidence type="ECO:0000256" key="3">
    <source>
        <dbReference type="ARBA" id="ARBA00023012"/>
    </source>
</evidence>
<feature type="domain" description="PAS" evidence="5">
    <location>
        <begin position="20"/>
        <end position="65"/>
    </location>
</feature>
<dbReference type="RefSeq" id="WP_142818473.1">
    <property type="nucleotide sequence ID" value="NZ_CP035503.1"/>
</dbReference>
<dbReference type="Proteomes" id="UP000316798">
    <property type="component" value="Chromosome"/>
</dbReference>
<dbReference type="NCBIfam" id="TIGR00229">
    <property type="entry name" value="sensory_box"/>
    <property type="match status" value="1"/>
</dbReference>
<dbReference type="GO" id="GO:0046983">
    <property type="term" value="F:protein dimerization activity"/>
    <property type="evidence" value="ECO:0007669"/>
    <property type="project" value="InterPro"/>
</dbReference>
<evidence type="ECO:0000259" key="5">
    <source>
        <dbReference type="PROSITE" id="PS50112"/>
    </source>
</evidence>
<dbReference type="EMBL" id="CP035503">
    <property type="protein sequence ID" value="QDL37303.1"/>
    <property type="molecule type" value="Genomic_DNA"/>
</dbReference>
<reference evidence="6 7" key="1">
    <citation type="submission" date="2019-01" db="EMBL/GenBank/DDBJ databases">
        <title>Genomic insights into a novel species Rhodoferax sp.</title>
        <authorList>
            <person name="Jin L."/>
        </authorList>
    </citation>
    <scope>NUCLEOTIDE SEQUENCE [LARGE SCALE GENOMIC DNA]</scope>
    <source>
        <strain evidence="6 7">CHu59-6-5</strain>
    </source>
</reference>